<feature type="transmembrane region" description="Helical" evidence="10">
    <location>
        <begin position="296"/>
        <end position="316"/>
    </location>
</feature>
<dbReference type="EMBL" id="JAWJBA010000009">
    <property type="protein sequence ID" value="MDV2686419.1"/>
    <property type="molecule type" value="Genomic_DNA"/>
</dbReference>
<dbReference type="CDD" id="cd16922">
    <property type="entry name" value="HATPase_EvgS-ArcB-TorS-like"/>
    <property type="match status" value="1"/>
</dbReference>
<evidence type="ECO:0000259" key="11">
    <source>
        <dbReference type="PROSITE" id="PS50109"/>
    </source>
</evidence>
<organism evidence="13 14">
    <name type="scientific">Alkalihalophilus lindianensis</name>
    <dbReference type="NCBI Taxonomy" id="1630542"/>
    <lineage>
        <taxon>Bacteria</taxon>
        <taxon>Bacillati</taxon>
        <taxon>Bacillota</taxon>
        <taxon>Bacilli</taxon>
        <taxon>Bacillales</taxon>
        <taxon>Bacillaceae</taxon>
        <taxon>Alkalihalophilus</taxon>
    </lineage>
</organism>
<evidence type="ECO:0000256" key="6">
    <source>
        <dbReference type="ARBA" id="ARBA00022777"/>
    </source>
</evidence>
<feature type="transmembrane region" description="Helical" evidence="10">
    <location>
        <begin position="202"/>
        <end position="225"/>
    </location>
</feature>
<reference evidence="13 14" key="1">
    <citation type="submission" date="2023-10" db="EMBL/GenBank/DDBJ databases">
        <title>Screening of Alkalihalobacillus lindianensis BZ-TG-R113 and Its Alleviation of Salt Stress on Rapeseed Growth.</title>
        <authorList>
            <person name="Zhao B."/>
            <person name="Guo T."/>
        </authorList>
    </citation>
    <scope>NUCLEOTIDE SEQUENCE [LARGE SCALE GENOMIC DNA]</scope>
    <source>
        <strain evidence="13 14">BZ-TG-R113</strain>
    </source>
</reference>
<dbReference type="InterPro" id="IPR036890">
    <property type="entry name" value="HATPase_C_sf"/>
</dbReference>
<dbReference type="RefSeq" id="WP_317123582.1">
    <property type="nucleotide sequence ID" value="NZ_JAWJBA010000009.1"/>
</dbReference>
<dbReference type="InterPro" id="IPR003594">
    <property type="entry name" value="HATPase_dom"/>
</dbReference>
<dbReference type="PROSITE" id="PS50110">
    <property type="entry name" value="RESPONSE_REGULATORY"/>
    <property type="match status" value="1"/>
</dbReference>
<dbReference type="PROSITE" id="PS50109">
    <property type="entry name" value="HIS_KIN"/>
    <property type="match status" value="2"/>
</dbReference>
<keyword evidence="3 9" id="KW-0597">Phosphoprotein</keyword>
<dbReference type="Pfam" id="PF02518">
    <property type="entry name" value="HATPase_c"/>
    <property type="match status" value="2"/>
</dbReference>
<dbReference type="InterPro" id="IPR003661">
    <property type="entry name" value="HisK_dim/P_dom"/>
</dbReference>
<evidence type="ECO:0000256" key="5">
    <source>
        <dbReference type="ARBA" id="ARBA00022741"/>
    </source>
</evidence>
<dbReference type="InterPro" id="IPR036097">
    <property type="entry name" value="HisK_dim/P_sf"/>
</dbReference>
<evidence type="ECO:0000256" key="4">
    <source>
        <dbReference type="ARBA" id="ARBA00022679"/>
    </source>
</evidence>
<feature type="transmembrane region" description="Helical" evidence="10">
    <location>
        <begin position="232"/>
        <end position="249"/>
    </location>
</feature>
<dbReference type="Gene3D" id="3.40.50.2300">
    <property type="match status" value="1"/>
</dbReference>
<sequence>MKRKKTNLYTILFLFFIVITSLRIVWFQNSIFSEQPLIEDGLMDLSSFNFSNHEIYLLSGEWSYYPEVFLTPEEIEHENREKLKAPTINKKERVGSHSGTYHLKIHVPHKTTTYALKIRQIRSEFEVYSNGELIVQQGQTQTDNKQLKAMLPTIISVSPDENGMIDLLIPYKITNQSFQGGIRKPIRFGTEQAIMYDHYFTLSMQLIVALHIAFLSFYATIMFLLNPKNKMILYFSIGCIFATISIVVSDDRILANWISINYEWLVNLIYLSYTGLSIFFLLFVKELVELKRPIRIINVHLIFCAIYSLFVLLFPAASIQPWSFLLFFVLITSFVIIASLFFEVIKGGEKDSIFLLLSAISLGSSILWSTLKQNPALLPDQWATIFDPNYYPIDLIAASLLFSTYWLIHFFHTSNKNVSLVNQLQKEHVAKDQFLANTSHELRNPLHGMINIAQSIVTKEEKQLTSQSKKQLGLLITVGRRMSYLLNDLIDVTKIKQHEISLNIKTINLQPIIESVVEMQRIMTTEKPLNIELEIPKTFPLVLADPNRLNQILFNILHNAVKFTDTGGISVKVSQRNTYAIIAVKDTGIGIDKEMQSRIFLPYEQGNHSYYHESGGLGLGLSICKQLVEMHGGVLWVQSIPGKGSTFSFTLPLDNKTAAAVEAPSIVKSVITGDLPDKFINKQVNNKPKILAVDDDPVNITVLKSILSEDEYELTTVTNGQSVLSLLHKKWDLIIADVMMPHMSGYELTKRIRQHYTISELPVVLLTARNQPKDVYMGFVSGANDYVTKPVDAIELHARVQSLTNLKKSIDEQIRLEAAWLQAQIKPHFFFNTLNTILMLIETDPVRTKELLEVFCYYLQMSYSFNNLDQTVPIKDELDVVRAYVFIMNERFNNRFKVTYEVENALMETPIPPLTIQPLIENTIKHGFLNGSKEGEIIISILKEGNNVTVTVEDNGVGMKENVLNSLFNPSHKEGKGVGLININKRLNQLYGHSLNVKSEPKKGSTFSFQIPT</sequence>
<evidence type="ECO:0000313" key="14">
    <source>
        <dbReference type="Proteomes" id="UP001287282"/>
    </source>
</evidence>
<dbReference type="InterPro" id="IPR010559">
    <property type="entry name" value="Sig_transdc_His_kin_internal"/>
</dbReference>
<comment type="caution">
    <text evidence="13">The sequence shown here is derived from an EMBL/GenBank/DDBJ whole genome shotgun (WGS) entry which is preliminary data.</text>
</comment>
<dbReference type="Gene3D" id="3.30.565.10">
    <property type="entry name" value="Histidine kinase-like ATPase, C-terminal domain"/>
    <property type="match status" value="2"/>
</dbReference>
<name>A0ABU3XEV4_9BACI</name>
<dbReference type="SMART" id="SM00388">
    <property type="entry name" value="HisKA"/>
    <property type="match status" value="1"/>
</dbReference>
<dbReference type="PRINTS" id="PR00344">
    <property type="entry name" value="BCTRLSENSOR"/>
</dbReference>
<feature type="domain" description="Histidine kinase" evidence="11">
    <location>
        <begin position="437"/>
        <end position="655"/>
    </location>
</feature>
<proteinExistence type="predicted"/>
<gene>
    <name evidence="13" type="ORF">RYX56_18785</name>
</gene>
<feature type="domain" description="Response regulatory" evidence="12">
    <location>
        <begin position="689"/>
        <end position="804"/>
    </location>
</feature>
<accession>A0ABU3XEV4</accession>
<dbReference type="PANTHER" id="PTHR43547">
    <property type="entry name" value="TWO-COMPONENT HISTIDINE KINASE"/>
    <property type="match status" value="1"/>
</dbReference>
<evidence type="ECO:0000256" key="9">
    <source>
        <dbReference type="PROSITE-ProRule" id="PRU00169"/>
    </source>
</evidence>
<keyword evidence="5" id="KW-0547">Nucleotide-binding</keyword>
<dbReference type="InterPro" id="IPR005467">
    <property type="entry name" value="His_kinase_dom"/>
</dbReference>
<feature type="transmembrane region" description="Helical" evidence="10">
    <location>
        <begin position="7"/>
        <end position="26"/>
    </location>
</feature>
<keyword evidence="10" id="KW-0812">Transmembrane</keyword>
<dbReference type="Pfam" id="PF00512">
    <property type="entry name" value="HisKA"/>
    <property type="match status" value="1"/>
</dbReference>
<keyword evidence="6" id="KW-0418">Kinase</keyword>
<feature type="modified residue" description="4-aspartylphosphate" evidence="9">
    <location>
        <position position="737"/>
    </location>
</feature>
<feature type="domain" description="Histidine kinase" evidence="11">
    <location>
        <begin position="916"/>
        <end position="1013"/>
    </location>
</feature>
<dbReference type="Pfam" id="PF00072">
    <property type="entry name" value="Response_reg"/>
    <property type="match status" value="1"/>
</dbReference>
<keyword evidence="10" id="KW-1133">Transmembrane helix</keyword>
<dbReference type="Gene3D" id="1.10.287.130">
    <property type="match status" value="1"/>
</dbReference>
<comment type="catalytic activity">
    <reaction evidence="1">
        <text>ATP + protein L-histidine = ADP + protein N-phospho-L-histidine.</text>
        <dbReference type="EC" id="2.7.13.3"/>
    </reaction>
</comment>
<evidence type="ECO:0000256" key="1">
    <source>
        <dbReference type="ARBA" id="ARBA00000085"/>
    </source>
</evidence>
<dbReference type="InterPro" id="IPR011623">
    <property type="entry name" value="7TMR_DISM_rcpt_extracell_dom1"/>
</dbReference>
<dbReference type="Pfam" id="PF06580">
    <property type="entry name" value="His_kinase"/>
    <property type="match status" value="1"/>
</dbReference>
<evidence type="ECO:0000259" key="12">
    <source>
        <dbReference type="PROSITE" id="PS50110"/>
    </source>
</evidence>
<evidence type="ECO:0000313" key="13">
    <source>
        <dbReference type="EMBL" id="MDV2686419.1"/>
    </source>
</evidence>
<dbReference type="SUPFAM" id="SSF55874">
    <property type="entry name" value="ATPase domain of HSP90 chaperone/DNA topoisomerase II/histidine kinase"/>
    <property type="match status" value="2"/>
</dbReference>
<dbReference type="SMART" id="SM00387">
    <property type="entry name" value="HATPase_c"/>
    <property type="match status" value="2"/>
</dbReference>
<dbReference type="CDD" id="cd00082">
    <property type="entry name" value="HisKA"/>
    <property type="match status" value="1"/>
</dbReference>
<keyword evidence="7 13" id="KW-0067">ATP-binding</keyword>
<dbReference type="InterPro" id="IPR011006">
    <property type="entry name" value="CheY-like_superfamily"/>
</dbReference>
<keyword evidence="10" id="KW-0472">Membrane</keyword>
<dbReference type="SMART" id="SM00448">
    <property type="entry name" value="REC"/>
    <property type="match status" value="1"/>
</dbReference>
<evidence type="ECO:0000256" key="3">
    <source>
        <dbReference type="ARBA" id="ARBA00022553"/>
    </source>
</evidence>
<feature type="transmembrane region" description="Helical" evidence="10">
    <location>
        <begin position="264"/>
        <end position="284"/>
    </location>
</feature>
<dbReference type="InterPro" id="IPR001789">
    <property type="entry name" value="Sig_transdc_resp-reg_receiver"/>
</dbReference>
<dbReference type="PANTHER" id="PTHR43547:SF2">
    <property type="entry name" value="HYBRID SIGNAL TRANSDUCTION HISTIDINE KINASE C"/>
    <property type="match status" value="1"/>
</dbReference>
<dbReference type="SUPFAM" id="SSF52172">
    <property type="entry name" value="CheY-like"/>
    <property type="match status" value="1"/>
</dbReference>
<keyword evidence="14" id="KW-1185">Reference proteome</keyword>
<evidence type="ECO:0000256" key="8">
    <source>
        <dbReference type="ARBA" id="ARBA00023012"/>
    </source>
</evidence>
<protein>
    <recommendedName>
        <fullName evidence="2">histidine kinase</fullName>
        <ecNumber evidence="2">2.7.13.3</ecNumber>
    </recommendedName>
</protein>
<dbReference type="Pfam" id="PF07695">
    <property type="entry name" value="7TMR-DISM_7TM"/>
    <property type="match status" value="1"/>
</dbReference>
<feature type="transmembrane region" description="Helical" evidence="10">
    <location>
        <begin position="322"/>
        <end position="341"/>
    </location>
</feature>
<dbReference type="Proteomes" id="UP001287282">
    <property type="component" value="Unassembled WGS sequence"/>
</dbReference>
<dbReference type="EC" id="2.7.13.3" evidence="2"/>
<evidence type="ECO:0000256" key="2">
    <source>
        <dbReference type="ARBA" id="ARBA00012438"/>
    </source>
</evidence>
<keyword evidence="8" id="KW-0902">Two-component regulatory system</keyword>
<dbReference type="GO" id="GO:0005524">
    <property type="term" value="F:ATP binding"/>
    <property type="evidence" value="ECO:0007669"/>
    <property type="project" value="UniProtKB-KW"/>
</dbReference>
<dbReference type="InterPro" id="IPR004358">
    <property type="entry name" value="Sig_transdc_His_kin-like_C"/>
</dbReference>
<evidence type="ECO:0000256" key="7">
    <source>
        <dbReference type="ARBA" id="ARBA00022840"/>
    </source>
</evidence>
<keyword evidence="4" id="KW-0808">Transferase</keyword>
<evidence type="ECO:0000256" key="10">
    <source>
        <dbReference type="SAM" id="Phobius"/>
    </source>
</evidence>
<feature type="transmembrane region" description="Helical" evidence="10">
    <location>
        <begin position="353"/>
        <end position="371"/>
    </location>
</feature>
<dbReference type="SUPFAM" id="SSF47384">
    <property type="entry name" value="Homodimeric domain of signal transducing histidine kinase"/>
    <property type="match status" value="1"/>
</dbReference>